<dbReference type="EMBL" id="CADCTW010000133">
    <property type="protein sequence ID" value="CAA9337403.1"/>
    <property type="molecule type" value="Genomic_DNA"/>
</dbReference>
<keyword evidence="1" id="KW-0472">Membrane</keyword>
<feature type="transmembrane region" description="Helical" evidence="1">
    <location>
        <begin position="20"/>
        <end position="49"/>
    </location>
</feature>
<evidence type="ECO:0000256" key="1">
    <source>
        <dbReference type="SAM" id="Phobius"/>
    </source>
</evidence>
<accession>A0A6J4LP20</accession>
<feature type="transmembrane region" description="Helical" evidence="1">
    <location>
        <begin position="102"/>
        <end position="119"/>
    </location>
</feature>
<organism evidence="2">
    <name type="scientific">uncultured Gemmatimonadota bacterium</name>
    <dbReference type="NCBI Taxonomy" id="203437"/>
    <lineage>
        <taxon>Bacteria</taxon>
        <taxon>Pseudomonadati</taxon>
        <taxon>Gemmatimonadota</taxon>
        <taxon>environmental samples</taxon>
    </lineage>
</organism>
<feature type="transmembrane region" description="Helical" evidence="1">
    <location>
        <begin position="69"/>
        <end position="90"/>
    </location>
</feature>
<gene>
    <name evidence="2" type="ORF">AVDCRST_MAG68-3430</name>
</gene>
<keyword evidence="1" id="KW-0812">Transmembrane</keyword>
<dbReference type="AlphaFoldDB" id="A0A6J4LP20"/>
<protein>
    <submittedName>
        <fullName evidence="2">Uncharacterized protein</fullName>
    </submittedName>
</protein>
<keyword evidence="1" id="KW-1133">Transmembrane helix</keyword>
<reference evidence="2" key="1">
    <citation type="submission" date="2020-02" db="EMBL/GenBank/DDBJ databases">
        <authorList>
            <person name="Meier V. D."/>
        </authorList>
    </citation>
    <scope>NUCLEOTIDE SEQUENCE</scope>
    <source>
        <strain evidence="2">AVDCRST_MAG68</strain>
    </source>
</reference>
<proteinExistence type="predicted"/>
<name>A0A6J4LP20_9BACT</name>
<sequence length="140" mass="15486">MLTAISLRSHAPDQGGRIRLLNAVYATMGAFLAAANVIYFTFGLLAVLWPHTVGARFLDAFGHDAPPGIVAWGGRALFLLLWISSWIVLLRDRSLPQKVRRRWMLALAVFLGALVYAPWRQRRASAPEHRVGADAPRNSA</sequence>
<evidence type="ECO:0000313" key="2">
    <source>
        <dbReference type="EMBL" id="CAA9337403.1"/>
    </source>
</evidence>